<accession>A0A835UEC4</accession>
<dbReference type="InterPro" id="IPR017972">
    <property type="entry name" value="Cyt_P450_CS"/>
</dbReference>
<keyword evidence="4" id="KW-0560">Oxidoreductase</keyword>
<dbReference type="CDD" id="cd11043">
    <property type="entry name" value="CYP90-like"/>
    <property type="match status" value="1"/>
</dbReference>
<keyword evidence="3 4" id="KW-0349">Heme</keyword>
<keyword evidence="2 3" id="KW-0408">Iron</keyword>
<evidence type="ECO:0008006" key="7">
    <source>
        <dbReference type="Google" id="ProtNLM"/>
    </source>
</evidence>
<dbReference type="PRINTS" id="PR00385">
    <property type="entry name" value="P450"/>
</dbReference>
<evidence type="ECO:0000256" key="2">
    <source>
        <dbReference type="ARBA" id="ARBA00023004"/>
    </source>
</evidence>
<dbReference type="InterPro" id="IPR036396">
    <property type="entry name" value="Cyt_P450_sf"/>
</dbReference>
<evidence type="ECO:0000313" key="5">
    <source>
        <dbReference type="EMBL" id="KAG0456281.1"/>
    </source>
</evidence>
<dbReference type="GO" id="GO:0005506">
    <property type="term" value="F:iron ion binding"/>
    <property type="evidence" value="ECO:0007669"/>
    <property type="project" value="InterPro"/>
</dbReference>
<reference evidence="5 6" key="1">
    <citation type="journal article" date="2020" name="Nat. Food">
        <title>A phased Vanilla planifolia genome enables genetic improvement of flavour and production.</title>
        <authorList>
            <person name="Hasing T."/>
            <person name="Tang H."/>
            <person name="Brym M."/>
            <person name="Khazi F."/>
            <person name="Huang T."/>
            <person name="Chambers A.H."/>
        </authorList>
    </citation>
    <scope>NUCLEOTIDE SEQUENCE [LARGE SCALE GENOMIC DNA]</scope>
    <source>
        <tissue evidence="5">Leaf</tissue>
    </source>
</reference>
<protein>
    <recommendedName>
        <fullName evidence="7">Cytochrome P450</fullName>
    </recommendedName>
</protein>
<proteinExistence type="inferred from homology"/>
<evidence type="ECO:0000256" key="4">
    <source>
        <dbReference type="RuleBase" id="RU000461"/>
    </source>
</evidence>
<gene>
    <name evidence="5" type="ORF">HPP92_024069</name>
</gene>
<dbReference type="PRINTS" id="PR00463">
    <property type="entry name" value="EP450I"/>
</dbReference>
<name>A0A835UEC4_VANPL</name>
<comment type="similarity">
    <text evidence="4">Belongs to the cytochrome P450 family.</text>
</comment>
<dbReference type="PANTHER" id="PTHR24286">
    <property type="entry name" value="CYTOCHROME P450 26"/>
    <property type="match status" value="1"/>
</dbReference>
<dbReference type="GO" id="GO:0016705">
    <property type="term" value="F:oxidoreductase activity, acting on paired donors, with incorporation or reduction of molecular oxygen"/>
    <property type="evidence" value="ECO:0007669"/>
    <property type="project" value="InterPro"/>
</dbReference>
<comment type="cofactor">
    <cofactor evidence="3">
        <name>heme</name>
        <dbReference type="ChEBI" id="CHEBI:30413"/>
    </cofactor>
</comment>
<dbReference type="OrthoDB" id="3945418at2759"/>
<dbReference type="InterPro" id="IPR002401">
    <property type="entry name" value="Cyt_P450_E_grp-I"/>
</dbReference>
<dbReference type="InterPro" id="IPR001128">
    <property type="entry name" value="Cyt_P450"/>
</dbReference>
<sequence>MIQKMVRTTTKTTAPVAIPKITAFGNESGIEDKLRRGGGEGGAASNLLPSWKLGCAASSGAAEVVCVADWMELAEVAGGEDNTLAKRGDASYGVEVADDGLVEPKSKVKILVEKRYGRIFRADLFGRPTVVSCDAEFNSFVLNNEERLFAASYPKSIPGVLGDQTLLVVQGEKHKQLRGLVVNLMTAVKNPEGSSFFSDIDYGARRVLGSWKDGETVVLCNETRKFTFGVIVKQILSLRPEDPEAIKILECYKTFMKGLTSLPLIFPGSPYSKAIKARHQILDILRGIVRQRENRMREKEEKEKKDFLDMLLADENLAEENVLSLMLDLLLGGYETTAMLIAIAVKYLSENPEMLNELKEEHIELIKNKRGERLEWDDYKKMEFTQCLISESLRLGNVVKFLHRETTKSIQFKAYKIPAGWKVLPVITGVHLDPSLHSDPSSFNPFRWKRMDTNEKSFMPFGGGKRKCPGLELARLEAAIFIHHLALRYTWIPISQSDWPISHPYLDFKDGFQIAIKSRHV</sequence>
<dbReference type="Proteomes" id="UP000639772">
    <property type="component" value="Chromosome 13"/>
</dbReference>
<dbReference type="GO" id="GO:0020037">
    <property type="term" value="F:heme binding"/>
    <property type="evidence" value="ECO:0007669"/>
    <property type="project" value="InterPro"/>
</dbReference>
<feature type="binding site" description="axial binding residue" evidence="3">
    <location>
        <position position="468"/>
    </location>
    <ligand>
        <name>heme</name>
        <dbReference type="ChEBI" id="CHEBI:30413"/>
    </ligand>
    <ligandPart>
        <name>Fe</name>
        <dbReference type="ChEBI" id="CHEBI:18248"/>
    </ligandPart>
</feature>
<dbReference type="EMBL" id="JADCNM010000013">
    <property type="protein sequence ID" value="KAG0456281.1"/>
    <property type="molecule type" value="Genomic_DNA"/>
</dbReference>
<dbReference type="GO" id="GO:0016125">
    <property type="term" value="P:sterol metabolic process"/>
    <property type="evidence" value="ECO:0007669"/>
    <property type="project" value="TreeGrafter"/>
</dbReference>
<comment type="caution">
    <text evidence="5">The sequence shown here is derived from an EMBL/GenBank/DDBJ whole genome shotgun (WGS) entry which is preliminary data.</text>
</comment>
<dbReference type="SUPFAM" id="SSF48264">
    <property type="entry name" value="Cytochrome P450"/>
    <property type="match status" value="1"/>
</dbReference>
<dbReference type="PROSITE" id="PS00086">
    <property type="entry name" value="CYTOCHROME_P450"/>
    <property type="match status" value="1"/>
</dbReference>
<dbReference type="GO" id="GO:0004497">
    <property type="term" value="F:monooxygenase activity"/>
    <property type="evidence" value="ECO:0007669"/>
    <property type="project" value="UniProtKB-KW"/>
</dbReference>
<dbReference type="Gene3D" id="1.10.630.10">
    <property type="entry name" value="Cytochrome P450"/>
    <property type="match status" value="1"/>
</dbReference>
<evidence type="ECO:0000313" key="6">
    <source>
        <dbReference type="Proteomes" id="UP000639772"/>
    </source>
</evidence>
<keyword evidence="4" id="KW-0503">Monooxygenase</keyword>
<evidence type="ECO:0000256" key="3">
    <source>
        <dbReference type="PIRSR" id="PIRSR602401-1"/>
    </source>
</evidence>
<dbReference type="GO" id="GO:0016132">
    <property type="term" value="P:brassinosteroid biosynthetic process"/>
    <property type="evidence" value="ECO:0007669"/>
    <property type="project" value="TreeGrafter"/>
</dbReference>
<dbReference type="GO" id="GO:0010268">
    <property type="term" value="P:brassinosteroid homeostasis"/>
    <property type="evidence" value="ECO:0007669"/>
    <property type="project" value="TreeGrafter"/>
</dbReference>
<evidence type="ECO:0000256" key="1">
    <source>
        <dbReference type="ARBA" id="ARBA00022723"/>
    </source>
</evidence>
<dbReference type="AlphaFoldDB" id="A0A835UEC4"/>
<keyword evidence="1 3" id="KW-0479">Metal-binding</keyword>
<dbReference type="Pfam" id="PF00067">
    <property type="entry name" value="p450"/>
    <property type="match status" value="1"/>
</dbReference>
<organism evidence="5 6">
    <name type="scientific">Vanilla planifolia</name>
    <name type="common">Vanilla</name>
    <dbReference type="NCBI Taxonomy" id="51239"/>
    <lineage>
        <taxon>Eukaryota</taxon>
        <taxon>Viridiplantae</taxon>
        <taxon>Streptophyta</taxon>
        <taxon>Embryophyta</taxon>
        <taxon>Tracheophyta</taxon>
        <taxon>Spermatophyta</taxon>
        <taxon>Magnoliopsida</taxon>
        <taxon>Liliopsida</taxon>
        <taxon>Asparagales</taxon>
        <taxon>Orchidaceae</taxon>
        <taxon>Vanilloideae</taxon>
        <taxon>Vanilleae</taxon>
        <taxon>Vanilla</taxon>
    </lineage>
</organism>
<dbReference type="PANTHER" id="PTHR24286:SF37">
    <property type="entry name" value="CYTOCHROME P450 724B1"/>
    <property type="match status" value="1"/>
</dbReference>